<evidence type="ECO:0000313" key="5">
    <source>
        <dbReference type="Proteomes" id="UP001250698"/>
    </source>
</evidence>
<name>A0ABU3TCD1_9BACT</name>
<sequence>MKKLILSLAGCLAFGLSAQAQWVLQPFSFAPADNLALLDAVDANTAWALSDGYFSREYTNQVARTFDGGQNWTVLTVAQVNTNEEGIEALSAVSAATAWIATLGDNGGRVLKTTNGGSTWTVQSTSAMYSGPRSWPNAIHFFNANDGVVIGDPAVRNEPAARNEAMEIYYTSNGGTSWTRSANVPIGTVNEFGTLTLPAVAGNSIWFTNDRGDIFRSTDKGVTWAVTRGVGPREIEALAFRDEQNGLALISDNATNHTLYRTTDGGVTWNQLSYTGPLRSFALDNIPGTNNYISVGINFTNFTKSDAGSSYSRDNGQTWTSIETSINHFNVDAVSPTAVWAGAIGGNADGEPIGIGAAKLTSTVLPTRAAAAVLGASLAPNPSASGQFRVQWPAAAHTGTITLTVADALGREVQRRSLEAARATELSLDLSGEKAGVYQVTLTSAAGVSRLRAQVL</sequence>
<feature type="domain" description="Sortilin N-terminal" evidence="3">
    <location>
        <begin position="213"/>
        <end position="331"/>
    </location>
</feature>
<dbReference type="CDD" id="cd15482">
    <property type="entry name" value="Sialidase_non-viral"/>
    <property type="match status" value="1"/>
</dbReference>
<dbReference type="InterPro" id="IPR031778">
    <property type="entry name" value="Sortilin_N"/>
</dbReference>
<dbReference type="PANTHER" id="PTHR47199:SF2">
    <property type="entry name" value="PHOTOSYSTEM II STABILITY_ASSEMBLY FACTOR HCF136, CHLOROPLASTIC"/>
    <property type="match status" value="1"/>
</dbReference>
<keyword evidence="2" id="KW-0732">Signal</keyword>
<dbReference type="RefSeq" id="WP_315996544.1">
    <property type="nucleotide sequence ID" value="NZ_JAWDJT010000001.1"/>
</dbReference>
<dbReference type="InterPro" id="IPR015943">
    <property type="entry name" value="WD40/YVTN_repeat-like_dom_sf"/>
</dbReference>
<feature type="signal peptide" evidence="2">
    <location>
        <begin position="1"/>
        <end position="20"/>
    </location>
</feature>
<evidence type="ECO:0000313" key="4">
    <source>
        <dbReference type="EMBL" id="MDU0369026.1"/>
    </source>
</evidence>
<dbReference type="PANTHER" id="PTHR47199">
    <property type="entry name" value="PHOTOSYSTEM II STABILITY/ASSEMBLY FACTOR HCF136, CHLOROPLASTIC"/>
    <property type="match status" value="1"/>
</dbReference>
<proteinExistence type="predicted"/>
<keyword evidence="1" id="KW-0677">Repeat</keyword>
<dbReference type="SUPFAM" id="SSF50939">
    <property type="entry name" value="Sialidases"/>
    <property type="match status" value="1"/>
</dbReference>
<gene>
    <name evidence="4" type="ORF">ROI90_01350</name>
</gene>
<keyword evidence="5" id="KW-1185">Reference proteome</keyword>
<organism evidence="4 5">
    <name type="scientific">Hymenobacter endophyticus</name>
    <dbReference type="NCBI Taxonomy" id="3076335"/>
    <lineage>
        <taxon>Bacteria</taxon>
        <taxon>Pseudomonadati</taxon>
        <taxon>Bacteroidota</taxon>
        <taxon>Cytophagia</taxon>
        <taxon>Cytophagales</taxon>
        <taxon>Hymenobacteraceae</taxon>
        <taxon>Hymenobacter</taxon>
    </lineage>
</organism>
<feature type="chain" id="PRO_5045843600" description="Sortilin N-terminal domain-containing protein" evidence="2">
    <location>
        <begin position="21"/>
        <end position="456"/>
    </location>
</feature>
<evidence type="ECO:0000259" key="3">
    <source>
        <dbReference type="Pfam" id="PF15902"/>
    </source>
</evidence>
<accession>A0ABU3TCD1</accession>
<dbReference type="Pfam" id="PF15902">
    <property type="entry name" value="Sortilin-Vps10"/>
    <property type="match status" value="1"/>
</dbReference>
<dbReference type="InterPro" id="IPR036278">
    <property type="entry name" value="Sialidase_sf"/>
</dbReference>
<evidence type="ECO:0000256" key="1">
    <source>
        <dbReference type="ARBA" id="ARBA00022737"/>
    </source>
</evidence>
<reference evidence="4 5" key="1">
    <citation type="submission" date="2023-10" db="EMBL/GenBank/DDBJ databases">
        <title>Hymenobacter endophyticus sp. nov., an isolate from the leaf tissues of wheat.</title>
        <authorList>
            <person name="Dai Y."/>
        </authorList>
    </citation>
    <scope>NUCLEOTIDE SEQUENCE [LARGE SCALE GENOMIC DNA]</scope>
    <source>
        <strain evidence="4 5">ZK17L-C2</strain>
    </source>
</reference>
<dbReference type="EMBL" id="JAWDJT010000001">
    <property type="protein sequence ID" value="MDU0369026.1"/>
    <property type="molecule type" value="Genomic_DNA"/>
</dbReference>
<comment type="caution">
    <text evidence="4">The sequence shown here is derived from an EMBL/GenBank/DDBJ whole genome shotgun (WGS) entry which is preliminary data.</text>
</comment>
<dbReference type="Proteomes" id="UP001250698">
    <property type="component" value="Unassembled WGS sequence"/>
</dbReference>
<evidence type="ECO:0000256" key="2">
    <source>
        <dbReference type="SAM" id="SignalP"/>
    </source>
</evidence>
<protein>
    <recommendedName>
        <fullName evidence="3">Sortilin N-terminal domain-containing protein</fullName>
    </recommendedName>
</protein>
<dbReference type="Gene3D" id="2.130.10.10">
    <property type="entry name" value="YVTN repeat-like/Quinoprotein amine dehydrogenase"/>
    <property type="match status" value="2"/>
</dbReference>